<dbReference type="EMBL" id="PKSL01000060">
    <property type="protein sequence ID" value="POW08890.1"/>
    <property type="molecule type" value="Genomic_DNA"/>
</dbReference>
<gene>
    <name evidence="1" type="ORF">PSTT_07237</name>
</gene>
<comment type="caution">
    <text evidence="1">The sequence shown here is derived from an EMBL/GenBank/DDBJ whole genome shotgun (WGS) entry which is preliminary data.</text>
</comment>
<sequence length="150" mass="16791">MQQQNAIFKGQVTLQHRGASPAWAWRLPAILTSLGHLAAWGGCPGLTAGGHPGLTAWESDQRPLVKQEIGSIIDESRQPEKNQFTYHHSKSSWNNYQGDRTRNNQETTSAAVQIIGTHSCLQGIAHRIKSIRVFEFEFDSIRIMPGHFFV</sequence>
<name>A0A2S4VHQ0_9BASI</name>
<evidence type="ECO:0000313" key="1">
    <source>
        <dbReference type="EMBL" id="POW08890.1"/>
    </source>
</evidence>
<dbReference type="VEuPathDB" id="FungiDB:PSHT_12296"/>
<dbReference type="VEuPathDB" id="FungiDB:PSTT_07237"/>
<protein>
    <submittedName>
        <fullName evidence="1">Uncharacterized protein</fullName>
    </submittedName>
</protein>
<proteinExistence type="predicted"/>
<keyword evidence="2" id="KW-1185">Reference proteome</keyword>
<reference evidence="1" key="1">
    <citation type="submission" date="2017-12" db="EMBL/GenBank/DDBJ databases">
        <title>Gene loss provides genomic basis for host adaptation in cereal stripe rust fungi.</title>
        <authorList>
            <person name="Xia C."/>
        </authorList>
    </citation>
    <scope>NUCLEOTIDE SEQUENCE [LARGE SCALE GENOMIC DNA]</scope>
    <source>
        <strain evidence="1">93-210</strain>
    </source>
</reference>
<accession>A0A2S4VHQ0</accession>
<dbReference type="Proteomes" id="UP000239156">
    <property type="component" value="Unassembled WGS sequence"/>
</dbReference>
<dbReference type="AlphaFoldDB" id="A0A2S4VHQ0"/>
<organism evidence="1 2">
    <name type="scientific">Puccinia striiformis</name>
    <dbReference type="NCBI Taxonomy" id="27350"/>
    <lineage>
        <taxon>Eukaryota</taxon>
        <taxon>Fungi</taxon>
        <taxon>Dikarya</taxon>
        <taxon>Basidiomycota</taxon>
        <taxon>Pucciniomycotina</taxon>
        <taxon>Pucciniomycetes</taxon>
        <taxon>Pucciniales</taxon>
        <taxon>Pucciniaceae</taxon>
        <taxon>Puccinia</taxon>
    </lineage>
</organism>
<evidence type="ECO:0000313" key="2">
    <source>
        <dbReference type="Proteomes" id="UP000239156"/>
    </source>
</evidence>